<evidence type="ECO:0000256" key="1">
    <source>
        <dbReference type="SAM" id="Phobius"/>
    </source>
</evidence>
<feature type="transmembrane region" description="Helical" evidence="1">
    <location>
        <begin position="172"/>
        <end position="196"/>
    </location>
</feature>
<keyword evidence="1" id="KW-0812">Transmembrane</keyword>
<dbReference type="RefSeq" id="WP_345402537.1">
    <property type="nucleotide sequence ID" value="NZ_BAABLA010000111.1"/>
</dbReference>
<evidence type="ECO:0000313" key="3">
    <source>
        <dbReference type="Proteomes" id="UP001596337"/>
    </source>
</evidence>
<dbReference type="EMBL" id="JBHSXX010000001">
    <property type="protein sequence ID" value="MFC6865935.1"/>
    <property type="molecule type" value="Genomic_DNA"/>
</dbReference>
<keyword evidence="3" id="KW-1185">Reference proteome</keyword>
<feature type="transmembrane region" description="Helical" evidence="1">
    <location>
        <begin position="139"/>
        <end position="160"/>
    </location>
</feature>
<evidence type="ECO:0000313" key="2">
    <source>
        <dbReference type="EMBL" id="MFC6865935.1"/>
    </source>
</evidence>
<feature type="transmembrane region" description="Helical" evidence="1">
    <location>
        <begin position="216"/>
        <end position="235"/>
    </location>
</feature>
<protein>
    <submittedName>
        <fullName evidence="2">Uncharacterized protein</fullName>
    </submittedName>
</protein>
<organism evidence="2 3">
    <name type="scientific">Haloechinothrix salitolerans</name>
    <dbReference type="NCBI Taxonomy" id="926830"/>
    <lineage>
        <taxon>Bacteria</taxon>
        <taxon>Bacillati</taxon>
        <taxon>Actinomycetota</taxon>
        <taxon>Actinomycetes</taxon>
        <taxon>Pseudonocardiales</taxon>
        <taxon>Pseudonocardiaceae</taxon>
        <taxon>Haloechinothrix</taxon>
    </lineage>
</organism>
<keyword evidence="1" id="KW-1133">Transmembrane helix</keyword>
<name>A0ABW2BUC3_9PSEU</name>
<gene>
    <name evidence="2" type="ORF">ACFQGD_02110</name>
</gene>
<feature type="transmembrane region" description="Helical" evidence="1">
    <location>
        <begin position="26"/>
        <end position="47"/>
    </location>
</feature>
<keyword evidence="1" id="KW-0472">Membrane</keyword>
<feature type="transmembrane region" description="Helical" evidence="1">
    <location>
        <begin position="73"/>
        <end position="94"/>
    </location>
</feature>
<proteinExistence type="predicted"/>
<comment type="caution">
    <text evidence="2">The sequence shown here is derived from an EMBL/GenBank/DDBJ whole genome shotgun (WGS) entry which is preliminary data.</text>
</comment>
<feature type="transmembrane region" description="Helical" evidence="1">
    <location>
        <begin position="106"/>
        <end position="127"/>
    </location>
</feature>
<dbReference type="Proteomes" id="UP001596337">
    <property type="component" value="Unassembled WGS sequence"/>
</dbReference>
<accession>A0ABW2BUC3</accession>
<sequence>MTEHPAQTLADIQELRERSRRLAHGGVWLPALLLASLVVASTLLYQFPFHQPMSEMWRFPFWPGLPAQPRSHVGAYLFWFIGLPLTVLATGAWYRWRGRRMGVKVAWPWFALTTLATLALLAIIAAVPTRTVTAQYPDGWRGLLTPLLAVAVAAIALGVIERSRGLIFGGVWLGLIASWHCALGMGGLPGWVTWLLSGGEGPALGGQLTLLGLHRPGPVLMLAALPLLIVGLMGLRRTRGGTE</sequence>
<reference evidence="3" key="1">
    <citation type="journal article" date="2019" name="Int. J. Syst. Evol. Microbiol.">
        <title>The Global Catalogue of Microorganisms (GCM) 10K type strain sequencing project: providing services to taxonomists for standard genome sequencing and annotation.</title>
        <authorList>
            <consortium name="The Broad Institute Genomics Platform"/>
            <consortium name="The Broad Institute Genome Sequencing Center for Infectious Disease"/>
            <person name="Wu L."/>
            <person name="Ma J."/>
        </authorList>
    </citation>
    <scope>NUCLEOTIDE SEQUENCE [LARGE SCALE GENOMIC DNA]</scope>
    <source>
        <strain evidence="3">KCTC 32255</strain>
    </source>
</reference>